<evidence type="ECO:0000256" key="1">
    <source>
        <dbReference type="SAM" id="Coils"/>
    </source>
</evidence>
<dbReference type="eggNOG" id="COG4942">
    <property type="taxonomic scope" value="Bacteria"/>
</dbReference>
<accession>A0A085JN76</accession>
<name>A0A085JN76_9GAMM</name>
<keyword evidence="1" id="KW-0175">Coiled coil</keyword>
<feature type="domain" description="M23ase beta-sheet core" evidence="4">
    <location>
        <begin position="334"/>
        <end position="427"/>
    </location>
</feature>
<evidence type="ECO:0000259" key="4">
    <source>
        <dbReference type="Pfam" id="PF01551"/>
    </source>
</evidence>
<keyword evidence="6" id="KW-1185">Reference proteome</keyword>
<feature type="region of interest" description="Disordered" evidence="2">
    <location>
        <begin position="268"/>
        <end position="295"/>
    </location>
</feature>
<dbReference type="InterPro" id="IPR011055">
    <property type="entry name" value="Dup_hybrid_motif"/>
</dbReference>
<dbReference type="Gene3D" id="2.70.70.10">
    <property type="entry name" value="Glucose Permease (Domain IIA)"/>
    <property type="match status" value="1"/>
</dbReference>
<dbReference type="EMBL" id="JMPR01000011">
    <property type="protein sequence ID" value="KFD21922.1"/>
    <property type="molecule type" value="Genomic_DNA"/>
</dbReference>
<dbReference type="AlphaFoldDB" id="A0A085JN76"/>
<dbReference type="SUPFAM" id="SSF51261">
    <property type="entry name" value="Duplicated hybrid motif"/>
    <property type="match status" value="1"/>
</dbReference>
<dbReference type="InterPro" id="IPR050570">
    <property type="entry name" value="Cell_wall_metabolism_enzyme"/>
</dbReference>
<keyword evidence="3" id="KW-0472">Membrane</keyword>
<evidence type="ECO:0000313" key="5">
    <source>
        <dbReference type="EMBL" id="KFD21922.1"/>
    </source>
</evidence>
<dbReference type="NCBIfam" id="NF008644">
    <property type="entry name" value="PRK11637.1"/>
    <property type="match status" value="1"/>
</dbReference>
<evidence type="ECO:0000256" key="2">
    <source>
        <dbReference type="SAM" id="MobiDB-lite"/>
    </source>
</evidence>
<keyword evidence="3" id="KW-0812">Transmembrane</keyword>
<feature type="transmembrane region" description="Helical" evidence="3">
    <location>
        <begin position="25"/>
        <end position="44"/>
    </location>
</feature>
<comment type="caution">
    <text evidence="5">The sequence shown here is derived from an EMBL/GenBank/DDBJ whole genome shotgun (WGS) entry which is preliminary data.</text>
</comment>
<dbReference type="FunFam" id="2.70.70.10:FF:000003">
    <property type="entry name" value="Murein hydrolase activator EnvC"/>
    <property type="match status" value="1"/>
</dbReference>
<evidence type="ECO:0000256" key="3">
    <source>
        <dbReference type="SAM" id="Phobius"/>
    </source>
</evidence>
<protein>
    <submittedName>
        <fullName evidence="5">M23/M37 family cell wall endopeptidase</fullName>
    </submittedName>
</protein>
<reference evidence="5 6" key="1">
    <citation type="submission" date="2014-05" db="EMBL/GenBank/DDBJ databases">
        <title>ATOL: Assembling a taxonomically balanced genome-scale reconstruction of the evolutionary history of the Enterobacteriaceae.</title>
        <authorList>
            <person name="Plunkett G.III."/>
            <person name="Neeno-Eckwall E.C."/>
            <person name="Glasner J.D."/>
            <person name="Perna N.T."/>
        </authorList>
    </citation>
    <scope>NUCLEOTIDE SEQUENCE [LARGE SCALE GENOMIC DNA]</scope>
    <source>
        <strain evidence="5 6">ATCC 33301</strain>
    </source>
</reference>
<dbReference type="PANTHER" id="PTHR21666">
    <property type="entry name" value="PEPTIDASE-RELATED"/>
    <property type="match status" value="1"/>
</dbReference>
<proteinExistence type="predicted"/>
<dbReference type="Proteomes" id="UP000028602">
    <property type="component" value="Unassembled WGS sequence"/>
</dbReference>
<dbReference type="InterPro" id="IPR016047">
    <property type="entry name" value="M23ase_b-sheet_dom"/>
</dbReference>
<dbReference type="GO" id="GO:0004222">
    <property type="term" value="F:metalloendopeptidase activity"/>
    <property type="evidence" value="ECO:0007669"/>
    <property type="project" value="TreeGrafter"/>
</dbReference>
<organism evidence="5 6">
    <name type="scientific">Tatumella ptyseos ATCC 33301</name>
    <dbReference type="NCBI Taxonomy" id="1005995"/>
    <lineage>
        <taxon>Bacteria</taxon>
        <taxon>Pseudomonadati</taxon>
        <taxon>Pseudomonadota</taxon>
        <taxon>Gammaproteobacteria</taxon>
        <taxon>Enterobacterales</taxon>
        <taxon>Erwiniaceae</taxon>
        <taxon>Tatumella</taxon>
    </lineage>
</organism>
<dbReference type="OrthoDB" id="9784703at2"/>
<dbReference type="PANTHER" id="PTHR21666:SF270">
    <property type="entry name" value="MUREIN HYDROLASE ACTIVATOR ENVC"/>
    <property type="match status" value="1"/>
</dbReference>
<dbReference type="Gene3D" id="6.10.250.3150">
    <property type="match status" value="1"/>
</dbReference>
<feature type="coiled-coil region" evidence="1">
    <location>
        <begin position="47"/>
        <end position="123"/>
    </location>
</feature>
<dbReference type="RefSeq" id="WP_051170962.1">
    <property type="nucleotide sequence ID" value="NZ_ATMJ01000077.1"/>
</dbReference>
<dbReference type="Pfam" id="PF01551">
    <property type="entry name" value="Peptidase_M23"/>
    <property type="match status" value="1"/>
</dbReference>
<evidence type="ECO:0000313" key="6">
    <source>
        <dbReference type="Proteomes" id="UP000028602"/>
    </source>
</evidence>
<gene>
    <name evidence="5" type="ORF">GTPT_0634</name>
</gene>
<sequence length="433" mass="48398">MTKKKPEIRISPETGSCQQTLPRKLLPLVMSLLYAGIVCFPFPGQTADDSKAQLNSIRQDIADKEKHVRTQKIQRSNLLDQLQSQEKVIAQASRQLRQTQLTLDGINRDIGDLARNIATLQDKQNREEDLLAQQLDAAFRQGQHSGLELLLSGEAGQRDDRILTYFTYLNQARQQNITDLKQTRADLAEKKSVLEQKQQQQQQLLRQHQAQQVRLEQARSARQRTLTILESSLEKDQADLVEMRQNESRLQAKIARAEQIAKARAEQEAREAEQVRQRQAQAKASGSSYQPTTGERELMARTGGLGRPAGQYPWPVRGKLLHRFGETLQGELRWKGLVIGAPEGSDVRAIADGRVIMADWLQGYGLVIVIEHGKGDMTLYGYNQSALVNVGQQVSAGQPIALVGTSGGQGVSALYFEIRRQGQAVNPLSWLGK</sequence>
<keyword evidence="3" id="KW-1133">Transmembrane helix</keyword>
<dbReference type="CDD" id="cd12797">
    <property type="entry name" value="M23_peptidase"/>
    <property type="match status" value="1"/>
</dbReference>